<organism evidence="1 2">
    <name type="scientific">Aspergillus tamarii</name>
    <dbReference type="NCBI Taxonomy" id="41984"/>
    <lineage>
        <taxon>Eukaryota</taxon>
        <taxon>Fungi</taxon>
        <taxon>Dikarya</taxon>
        <taxon>Ascomycota</taxon>
        <taxon>Pezizomycotina</taxon>
        <taxon>Eurotiomycetes</taxon>
        <taxon>Eurotiomycetidae</taxon>
        <taxon>Eurotiales</taxon>
        <taxon>Aspergillaceae</taxon>
        <taxon>Aspergillus</taxon>
        <taxon>Aspergillus subgen. Circumdati</taxon>
    </lineage>
</organism>
<keyword evidence="2" id="KW-1185">Reference proteome</keyword>
<dbReference type="AlphaFoldDB" id="A0A5N6UG68"/>
<evidence type="ECO:0000313" key="2">
    <source>
        <dbReference type="Proteomes" id="UP000326950"/>
    </source>
</evidence>
<protein>
    <submittedName>
        <fullName evidence="1">Uncharacterized protein</fullName>
    </submittedName>
</protein>
<evidence type="ECO:0000313" key="1">
    <source>
        <dbReference type="EMBL" id="KAE8157609.1"/>
    </source>
</evidence>
<gene>
    <name evidence="1" type="ORF">BDV40DRAFT_277804</name>
</gene>
<name>A0A5N6UG68_ASPTM</name>
<sequence length="80" mass="9292">MQFWPRKAVGAGDPCHRGIILLYLFYYLMRKTPDSIMIPFNTISIGRRDCQLSRLFAASSFSSSFSFFGRDNSKRWMISV</sequence>
<reference evidence="1 2" key="1">
    <citation type="submission" date="2019-04" db="EMBL/GenBank/DDBJ databases">
        <title>Friends and foes A comparative genomics study of 23 Aspergillus species from section Flavi.</title>
        <authorList>
            <consortium name="DOE Joint Genome Institute"/>
            <person name="Kjaerbolling I."/>
            <person name="Vesth T."/>
            <person name="Frisvad J.C."/>
            <person name="Nybo J.L."/>
            <person name="Theobald S."/>
            <person name="Kildgaard S."/>
            <person name="Isbrandt T."/>
            <person name="Kuo A."/>
            <person name="Sato A."/>
            <person name="Lyhne E.K."/>
            <person name="Kogle M.E."/>
            <person name="Wiebenga A."/>
            <person name="Kun R.S."/>
            <person name="Lubbers R.J."/>
            <person name="Makela M.R."/>
            <person name="Barry K."/>
            <person name="Chovatia M."/>
            <person name="Clum A."/>
            <person name="Daum C."/>
            <person name="Haridas S."/>
            <person name="He G."/>
            <person name="LaButti K."/>
            <person name="Lipzen A."/>
            <person name="Mondo S."/>
            <person name="Riley R."/>
            <person name="Salamov A."/>
            <person name="Simmons B.A."/>
            <person name="Magnuson J.K."/>
            <person name="Henrissat B."/>
            <person name="Mortensen U.H."/>
            <person name="Larsen T.O."/>
            <person name="Devries R.P."/>
            <person name="Grigoriev I.V."/>
            <person name="Machida M."/>
            <person name="Baker S.E."/>
            <person name="Andersen M.R."/>
        </authorList>
    </citation>
    <scope>NUCLEOTIDE SEQUENCE [LARGE SCALE GENOMIC DNA]</scope>
    <source>
        <strain evidence="1 2">CBS 117626</strain>
    </source>
</reference>
<accession>A0A5N6UG68</accession>
<dbReference type="EMBL" id="ML738718">
    <property type="protein sequence ID" value="KAE8157609.1"/>
    <property type="molecule type" value="Genomic_DNA"/>
</dbReference>
<dbReference type="Proteomes" id="UP000326950">
    <property type="component" value="Unassembled WGS sequence"/>
</dbReference>
<proteinExistence type="predicted"/>